<sequence>METHDMGTVDVKTGWVVGRDELDDDYDCCILPPTNGRQPGRPPSKHRDEVGHMMHTYRNPRADFNANYEGDVVEIYWMIPTFHVVKPHQIAIHRCSQFTDSFALCSYWIVSYEHTPTPICVLMIKYNFACSPLSGNLKCLPERRQMFVMVNHGLQPINLWVTVALQSWHFDILIILDSELSPHPHPCLEFNVQVYWCISVGGWYVYPCLCINDEVRLYIATFY</sequence>
<protein>
    <submittedName>
        <fullName evidence="1">Uncharacterized protein</fullName>
    </submittedName>
</protein>
<keyword evidence="2" id="KW-1185">Reference proteome</keyword>
<dbReference type="Proteomes" id="UP001153076">
    <property type="component" value="Unassembled WGS sequence"/>
</dbReference>
<accession>A0A9Q1KMC7</accession>
<name>A0A9Q1KMC7_9CARY</name>
<organism evidence="1 2">
    <name type="scientific">Carnegiea gigantea</name>
    <dbReference type="NCBI Taxonomy" id="171969"/>
    <lineage>
        <taxon>Eukaryota</taxon>
        <taxon>Viridiplantae</taxon>
        <taxon>Streptophyta</taxon>
        <taxon>Embryophyta</taxon>
        <taxon>Tracheophyta</taxon>
        <taxon>Spermatophyta</taxon>
        <taxon>Magnoliopsida</taxon>
        <taxon>eudicotyledons</taxon>
        <taxon>Gunneridae</taxon>
        <taxon>Pentapetalae</taxon>
        <taxon>Caryophyllales</taxon>
        <taxon>Cactineae</taxon>
        <taxon>Cactaceae</taxon>
        <taxon>Cactoideae</taxon>
        <taxon>Echinocereeae</taxon>
        <taxon>Carnegiea</taxon>
    </lineage>
</organism>
<reference evidence="1" key="1">
    <citation type="submission" date="2022-04" db="EMBL/GenBank/DDBJ databases">
        <title>Carnegiea gigantea Genome sequencing and assembly v2.</title>
        <authorList>
            <person name="Copetti D."/>
            <person name="Sanderson M.J."/>
            <person name="Burquez A."/>
            <person name="Wojciechowski M.F."/>
        </authorList>
    </citation>
    <scope>NUCLEOTIDE SEQUENCE</scope>
    <source>
        <strain evidence="1">SGP5-SGP5p</strain>
        <tissue evidence="1">Aerial part</tissue>
    </source>
</reference>
<gene>
    <name evidence="1" type="ORF">Cgig2_009841</name>
</gene>
<evidence type="ECO:0000313" key="2">
    <source>
        <dbReference type="Proteomes" id="UP001153076"/>
    </source>
</evidence>
<proteinExistence type="predicted"/>
<dbReference type="EMBL" id="JAKOGI010000068">
    <property type="protein sequence ID" value="KAJ8445912.1"/>
    <property type="molecule type" value="Genomic_DNA"/>
</dbReference>
<comment type="caution">
    <text evidence="1">The sequence shown here is derived from an EMBL/GenBank/DDBJ whole genome shotgun (WGS) entry which is preliminary data.</text>
</comment>
<dbReference type="AlphaFoldDB" id="A0A9Q1KMC7"/>
<evidence type="ECO:0000313" key="1">
    <source>
        <dbReference type="EMBL" id="KAJ8445912.1"/>
    </source>
</evidence>